<keyword evidence="1" id="KW-0472">Membrane</keyword>
<feature type="transmembrane region" description="Helical" evidence="1">
    <location>
        <begin position="90"/>
        <end position="110"/>
    </location>
</feature>
<keyword evidence="1" id="KW-1133">Transmembrane helix</keyword>
<dbReference type="Proteomes" id="UP001230908">
    <property type="component" value="Unassembled WGS sequence"/>
</dbReference>
<evidence type="ECO:0000313" key="3">
    <source>
        <dbReference type="Proteomes" id="UP001230908"/>
    </source>
</evidence>
<reference evidence="2 3" key="1">
    <citation type="submission" date="2023-08" db="EMBL/GenBank/DDBJ databases">
        <title>Phytohabitans sansha sp. nov., isolated from marine sediment.</title>
        <authorList>
            <person name="Zhao Y."/>
            <person name="Yi K."/>
        </authorList>
    </citation>
    <scope>NUCLEOTIDE SEQUENCE [LARGE SCALE GENOMIC DNA]</scope>
    <source>
        <strain evidence="2 3">ZYX-F-186</strain>
    </source>
</reference>
<comment type="caution">
    <text evidence="2">The sequence shown here is derived from an EMBL/GenBank/DDBJ whole genome shotgun (WGS) entry which is preliminary data.</text>
</comment>
<organism evidence="2 3">
    <name type="scientific">Phytohabitans maris</name>
    <dbReference type="NCBI Taxonomy" id="3071409"/>
    <lineage>
        <taxon>Bacteria</taxon>
        <taxon>Bacillati</taxon>
        <taxon>Actinomycetota</taxon>
        <taxon>Actinomycetes</taxon>
        <taxon>Micromonosporales</taxon>
        <taxon>Micromonosporaceae</taxon>
    </lineage>
</organism>
<name>A0ABU0ZNC3_9ACTN</name>
<proteinExistence type="predicted"/>
<keyword evidence="3" id="KW-1185">Reference proteome</keyword>
<feature type="transmembrane region" description="Helical" evidence="1">
    <location>
        <begin position="116"/>
        <end position="134"/>
    </location>
</feature>
<feature type="transmembrane region" description="Helical" evidence="1">
    <location>
        <begin position="46"/>
        <end position="69"/>
    </location>
</feature>
<evidence type="ECO:0000313" key="2">
    <source>
        <dbReference type="EMBL" id="MDQ7908532.1"/>
    </source>
</evidence>
<evidence type="ECO:0000256" key="1">
    <source>
        <dbReference type="SAM" id="Phobius"/>
    </source>
</evidence>
<gene>
    <name evidence="2" type="ORF">RB614_28780</name>
</gene>
<accession>A0ABU0ZNC3</accession>
<dbReference type="RefSeq" id="WP_308715803.1">
    <property type="nucleotide sequence ID" value="NZ_JAVHUY010000031.1"/>
</dbReference>
<sequence>MLATVVLLVFLGISALPSGVDLTLGGWIAGSFPADWLDRLPLIDSWLIPGLVLGIGFGVGSLVTAYGMATGRGWPWLDRAVRWTGRHWSWSATIALGLGQVAWIALELIYLPGWSLLHVVYGGTGAALAVLPLLPAERAYLRLR</sequence>
<keyword evidence="1" id="KW-0812">Transmembrane</keyword>
<protein>
    <submittedName>
        <fullName evidence="2">Uncharacterized protein</fullName>
    </submittedName>
</protein>
<dbReference type="EMBL" id="JAVHUY010000031">
    <property type="protein sequence ID" value="MDQ7908532.1"/>
    <property type="molecule type" value="Genomic_DNA"/>
</dbReference>